<evidence type="ECO:0000256" key="11">
    <source>
        <dbReference type="ARBA" id="ARBA00034808"/>
    </source>
</evidence>
<dbReference type="FunFam" id="3.40.50.300:FF:001389">
    <property type="entry name" value="ATP-dependent DNA helicase RecQ"/>
    <property type="match status" value="1"/>
</dbReference>
<dbReference type="InterPro" id="IPR014001">
    <property type="entry name" value="Helicase_ATP-bd"/>
</dbReference>
<dbReference type="InterPro" id="IPR018982">
    <property type="entry name" value="RQC_domain"/>
</dbReference>
<dbReference type="SUPFAM" id="SSF47819">
    <property type="entry name" value="HRDC-like"/>
    <property type="match status" value="1"/>
</dbReference>
<dbReference type="Pfam" id="PF09382">
    <property type="entry name" value="RQC"/>
    <property type="match status" value="1"/>
</dbReference>
<feature type="compositionally biased region" description="Pro residues" evidence="12">
    <location>
        <begin position="370"/>
        <end position="381"/>
    </location>
</feature>
<dbReference type="Pfam" id="PF00271">
    <property type="entry name" value="Helicase_C"/>
    <property type="match status" value="1"/>
</dbReference>
<evidence type="ECO:0000256" key="12">
    <source>
        <dbReference type="SAM" id="MobiDB-lite"/>
    </source>
</evidence>
<keyword evidence="5" id="KW-0347">Helicase</keyword>
<dbReference type="InterPro" id="IPR001650">
    <property type="entry name" value="Helicase_C-like"/>
</dbReference>
<dbReference type="GO" id="GO:0009378">
    <property type="term" value="F:four-way junction helicase activity"/>
    <property type="evidence" value="ECO:0007669"/>
    <property type="project" value="TreeGrafter"/>
</dbReference>
<keyword evidence="6" id="KW-0067">ATP-binding</keyword>
<dbReference type="GO" id="GO:0000724">
    <property type="term" value="P:double-strand break repair via homologous recombination"/>
    <property type="evidence" value="ECO:0007669"/>
    <property type="project" value="TreeGrafter"/>
</dbReference>
<dbReference type="InParanoid" id="A0A401GK72"/>
<dbReference type="InterPro" id="IPR027417">
    <property type="entry name" value="P-loop_NTPase"/>
</dbReference>
<dbReference type="InterPro" id="IPR004589">
    <property type="entry name" value="DNA_helicase_ATP-dep_RecQ"/>
</dbReference>
<sequence length="1149" mass="127886">MSGPRNNLDELRRKQPGGTPLPRPPPQLFSHEKSTKFKPAKSFSTPEHVTVRKTTTVLPAFSTPGFGKSKPPPLALPSNGDHSYISISSTDTTPPSASVSSVPSKRLSMDAHIDQEHTGPSKRPKVDTTSDKENRFISDVKGKARELPLNRTLDFHAPDPINPSPIRHSASRILANPPRPALAVTPAGPPSRNLPLDWSDLIGKSEADLSIILNSNFDLRGLISDRMLKHNTGEDRSHDIVLLQHLDKLAGDRIVSILAFRSAVNRGDQPVLPSPSWSSQTSTPSTAQLRPSALLPSKQPSLTNEAVQSSSTTLYGGEYGIGFPGSSTTIVKQVVGTASAPLDDVEPGSDDYWNGPNDDIVDLYEDVRPLPLPAPATPPSSLPRHTGQAATSSSSTAHNSELTKNKYYPEIKRKLWEVFGINSFRKHQLEAITAALSGRDVFVLMPTGGGKSLCFQLAALCKPGSTTFVIGPLISLMKDQAGALKKRGVDVVVFESNRDNKETAADMARLKTKNRPCLAYVTPERLQFSAAMRNTMSMMYQNDAIALFSVDEAHCISTWGRDFRDSYKALNLLRIEYPKVPIMALTGTAPPEAVNDIIDRLGMPNCLRLIESHNRTNLNYMVRQKRKGGVLADIVEFIRTNYSGQTGIIYATSRKKCEDIAAELQNVHHLSAFPYHGKMDNDEKHHNQDMWLDGRCKVIVATNAFGMGIDKSNVRFVIHHSLPKDLESYYQETGRAGRDSSPADCVLFYSYGDYTAALSQIYKEDKPEDRKEWARDKLRRVMQFAENDTDCRRAQVLGYFGENNFDPQNCHNFCDNCRDEHGIEEQDVTTSAVNIVRLAQGLLRNGDMTRNQFVDVIKGSKTKWIKDQCHDQLESFGVGRDMPKGRVERIVDHLEVEGIFDQVPKRSSEWTNSYMQLGRNAHTFLERPSSLVMRFRALSSANVATSKRQKRVVTAGNASTGNAGRKRNRKEKVVQYDEDPIDLYQDDSGTAEVFQEDVMDNVIEVYNPMVGNSRFRDPAQKAAGGDSDVEVIENFDHPVTNVDPSESCLKELLQVRQKIALAENLDPEEVLDDYALNMLSAIMPNDLNSFNNQLRDAEVDPQGLIKVHIPRLLTVCINHHVQRESGRNNSSQSKPPSVLNLRQQFEYRR</sequence>
<dbReference type="OrthoDB" id="10261556at2759"/>
<dbReference type="GO" id="GO:0016787">
    <property type="term" value="F:hydrolase activity"/>
    <property type="evidence" value="ECO:0007669"/>
    <property type="project" value="UniProtKB-KW"/>
</dbReference>
<dbReference type="SMART" id="SM00487">
    <property type="entry name" value="DEXDc"/>
    <property type="match status" value="1"/>
</dbReference>
<feature type="compositionally biased region" description="Low complexity" evidence="12">
    <location>
        <begin position="83"/>
        <end position="104"/>
    </location>
</feature>
<comment type="subcellular location">
    <subcellularLocation>
        <location evidence="1">Nucleus</location>
    </subcellularLocation>
</comment>
<dbReference type="GO" id="GO:0005634">
    <property type="term" value="C:nucleus"/>
    <property type="evidence" value="ECO:0007669"/>
    <property type="project" value="UniProtKB-SubCell"/>
</dbReference>
<keyword evidence="9" id="KW-0539">Nucleus</keyword>
<evidence type="ECO:0000256" key="1">
    <source>
        <dbReference type="ARBA" id="ARBA00004123"/>
    </source>
</evidence>
<dbReference type="SUPFAM" id="SSF52540">
    <property type="entry name" value="P-loop containing nucleoside triphosphate hydrolases"/>
    <property type="match status" value="1"/>
</dbReference>
<protein>
    <recommendedName>
        <fullName evidence="11">DNA 3'-5' helicase</fullName>
        <ecNumber evidence="11">5.6.2.4</ecNumber>
    </recommendedName>
</protein>
<feature type="domain" description="Helicase ATP-binding" evidence="13">
    <location>
        <begin position="432"/>
        <end position="607"/>
    </location>
</feature>
<evidence type="ECO:0000256" key="5">
    <source>
        <dbReference type="ARBA" id="ARBA00022806"/>
    </source>
</evidence>
<dbReference type="SUPFAM" id="SSF46785">
    <property type="entry name" value="Winged helix' DNA-binding domain"/>
    <property type="match status" value="1"/>
</dbReference>
<organism evidence="15 16">
    <name type="scientific">Sparassis crispa</name>
    <dbReference type="NCBI Taxonomy" id="139825"/>
    <lineage>
        <taxon>Eukaryota</taxon>
        <taxon>Fungi</taxon>
        <taxon>Dikarya</taxon>
        <taxon>Basidiomycota</taxon>
        <taxon>Agaricomycotina</taxon>
        <taxon>Agaricomycetes</taxon>
        <taxon>Polyporales</taxon>
        <taxon>Sparassidaceae</taxon>
        <taxon>Sparassis</taxon>
    </lineage>
</organism>
<evidence type="ECO:0000259" key="14">
    <source>
        <dbReference type="PROSITE" id="PS51194"/>
    </source>
</evidence>
<dbReference type="Gene3D" id="1.10.10.10">
    <property type="entry name" value="Winged helix-like DNA-binding domain superfamily/Winged helix DNA-binding domain"/>
    <property type="match status" value="1"/>
</dbReference>
<evidence type="ECO:0000256" key="9">
    <source>
        <dbReference type="ARBA" id="ARBA00023242"/>
    </source>
</evidence>
<dbReference type="AlphaFoldDB" id="A0A401GK72"/>
<evidence type="ECO:0000256" key="8">
    <source>
        <dbReference type="ARBA" id="ARBA00023235"/>
    </source>
</evidence>
<comment type="catalytic activity">
    <reaction evidence="10">
        <text>Couples ATP hydrolysis with the unwinding of duplex DNA by translocating in the 3'-5' direction.</text>
        <dbReference type="EC" id="5.6.2.4"/>
    </reaction>
</comment>
<accession>A0A401GK72</accession>
<feature type="region of interest" description="Disordered" evidence="12">
    <location>
        <begin position="1"/>
        <end position="136"/>
    </location>
</feature>
<dbReference type="InterPro" id="IPR036390">
    <property type="entry name" value="WH_DNA-bd_sf"/>
</dbReference>
<dbReference type="FunFam" id="3.40.50.300:FF:000340">
    <property type="entry name" value="Bloom syndrome, RecQ helicase"/>
    <property type="match status" value="1"/>
</dbReference>
<feature type="compositionally biased region" description="Polar residues" evidence="12">
    <location>
        <begin position="42"/>
        <end position="57"/>
    </location>
</feature>
<dbReference type="InterPro" id="IPR010997">
    <property type="entry name" value="HRDC-like_sf"/>
</dbReference>
<evidence type="ECO:0000313" key="16">
    <source>
        <dbReference type="Proteomes" id="UP000287166"/>
    </source>
</evidence>
<evidence type="ECO:0000256" key="7">
    <source>
        <dbReference type="ARBA" id="ARBA00023125"/>
    </source>
</evidence>
<keyword evidence="8" id="KW-0413">Isomerase</keyword>
<feature type="domain" description="Helicase C-terminal" evidence="14">
    <location>
        <begin position="630"/>
        <end position="790"/>
    </location>
</feature>
<evidence type="ECO:0000256" key="6">
    <source>
        <dbReference type="ARBA" id="ARBA00022840"/>
    </source>
</evidence>
<keyword evidence="16" id="KW-1185">Reference proteome</keyword>
<feature type="compositionally biased region" description="Basic and acidic residues" evidence="12">
    <location>
        <begin position="107"/>
        <end position="136"/>
    </location>
</feature>
<feature type="region of interest" description="Disordered" evidence="12">
    <location>
        <begin position="369"/>
        <end position="401"/>
    </location>
</feature>
<keyword evidence="4" id="KW-0378">Hydrolase</keyword>
<dbReference type="SMART" id="SM00956">
    <property type="entry name" value="RQC"/>
    <property type="match status" value="1"/>
</dbReference>
<dbReference type="EMBL" id="BFAD01000004">
    <property type="protein sequence ID" value="GBE82544.1"/>
    <property type="molecule type" value="Genomic_DNA"/>
</dbReference>
<dbReference type="RefSeq" id="XP_027613457.1">
    <property type="nucleotide sequence ID" value="XM_027757656.1"/>
</dbReference>
<dbReference type="GO" id="GO:0005524">
    <property type="term" value="F:ATP binding"/>
    <property type="evidence" value="ECO:0007669"/>
    <property type="project" value="UniProtKB-KW"/>
</dbReference>
<proteinExistence type="inferred from homology"/>
<dbReference type="InterPro" id="IPR011545">
    <property type="entry name" value="DEAD/DEAH_box_helicase_dom"/>
</dbReference>
<evidence type="ECO:0000256" key="2">
    <source>
        <dbReference type="ARBA" id="ARBA00005446"/>
    </source>
</evidence>
<evidence type="ECO:0000313" key="15">
    <source>
        <dbReference type="EMBL" id="GBE82544.1"/>
    </source>
</evidence>
<comment type="similarity">
    <text evidence="2">Belongs to the helicase family. RecQ subfamily.</text>
</comment>
<evidence type="ECO:0000256" key="3">
    <source>
        <dbReference type="ARBA" id="ARBA00022741"/>
    </source>
</evidence>
<feature type="region of interest" description="Disordered" evidence="12">
    <location>
        <begin position="269"/>
        <end position="306"/>
    </location>
</feature>
<evidence type="ECO:0000256" key="4">
    <source>
        <dbReference type="ARBA" id="ARBA00022801"/>
    </source>
</evidence>
<dbReference type="InterPro" id="IPR032284">
    <property type="entry name" value="RecQ_Zn-bd"/>
</dbReference>
<dbReference type="Gene3D" id="3.40.50.300">
    <property type="entry name" value="P-loop containing nucleotide triphosphate hydrolases"/>
    <property type="match status" value="2"/>
</dbReference>
<dbReference type="GO" id="GO:0003677">
    <property type="term" value="F:DNA binding"/>
    <property type="evidence" value="ECO:0007669"/>
    <property type="project" value="UniProtKB-KW"/>
</dbReference>
<dbReference type="STRING" id="139825.A0A401GK72"/>
<dbReference type="GO" id="GO:0005694">
    <property type="term" value="C:chromosome"/>
    <property type="evidence" value="ECO:0007669"/>
    <property type="project" value="TreeGrafter"/>
</dbReference>
<dbReference type="CDD" id="cd17920">
    <property type="entry name" value="DEXHc_RecQ"/>
    <property type="match status" value="1"/>
</dbReference>
<dbReference type="InterPro" id="IPR036388">
    <property type="entry name" value="WH-like_DNA-bd_sf"/>
</dbReference>
<name>A0A401GK72_9APHY</name>
<dbReference type="SMART" id="SM00490">
    <property type="entry name" value="HELICc"/>
    <property type="match status" value="1"/>
</dbReference>
<evidence type="ECO:0000256" key="10">
    <source>
        <dbReference type="ARBA" id="ARBA00034617"/>
    </source>
</evidence>
<comment type="caution">
    <text evidence="15">The sequence shown here is derived from an EMBL/GenBank/DDBJ whole genome shotgun (WGS) entry which is preliminary data.</text>
</comment>
<dbReference type="CDD" id="cd18794">
    <property type="entry name" value="SF2_C_RecQ"/>
    <property type="match status" value="1"/>
</dbReference>
<keyword evidence="7" id="KW-0238">DNA-binding</keyword>
<dbReference type="PROSITE" id="PS51194">
    <property type="entry name" value="HELICASE_CTER"/>
    <property type="match status" value="1"/>
</dbReference>
<dbReference type="EC" id="5.6.2.4" evidence="11"/>
<dbReference type="PANTHER" id="PTHR13710:SF149">
    <property type="entry name" value="ATP-DEPENDENT DNA HELICASE TLH2"/>
    <property type="match status" value="1"/>
</dbReference>
<dbReference type="GeneID" id="38779461"/>
<evidence type="ECO:0000259" key="13">
    <source>
        <dbReference type="PROSITE" id="PS51192"/>
    </source>
</evidence>
<feature type="compositionally biased region" description="Low complexity" evidence="12">
    <location>
        <begin position="274"/>
        <end position="286"/>
    </location>
</feature>
<dbReference type="GO" id="GO:0005737">
    <property type="term" value="C:cytoplasm"/>
    <property type="evidence" value="ECO:0007669"/>
    <property type="project" value="TreeGrafter"/>
</dbReference>
<gene>
    <name evidence="15" type="ORF">SCP_0409280</name>
</gene>
<dbReference type="Pfam" id="PF16124">
    <property type="entry name" value="RecQ_Zn_bind"/>
    <property type="match status" value="1"/>
</dbReference>
<dbReference type="GO" id="GO:0043138">
    <property type="term" value="F:3'-5' DNA helicase activity"/>
    <property type="evidence" value="ECO:0007669"/>
    <property type="project" value="UniProtKB-EC"/>
</dbReference>
<dbReference type="Pfam" id="PF00270">
    <property type="entry name" value="DEAD"/>
    <property type="match status" value="1"/>
</dbReference>
<feature type="region of interest" description="Disordered" evidence="12">
    <location>
        <begin position="949"/>
        <end position="970"/>
    </location>
</feature>
<reference evidence="15 16" key="1">
    <citation type="journal article" date="2018" name="Sci. Rep.">
        <title>Genome sequence of the cauliflower mushroom Sparassis crispa (Hanabiratake) and its association with beneficial usage.</title>
        <authorList>
            <person name="Kiyama R."/>
            <person name="Furutani Y."/>
            <person name="Kawaguchi K."/>
            <person name="Nakanishi T."/>
        </authorList>
    </citation>
    <scope>NUCLEOTIDE SEQUENCE [LARGE SCALE GENOMIC DNA]</scope>
</reference>
<keyword evidence="3" id="KW-0547">Nucleotide-binding</keyword>
<dbReference type="GO" id="GO:0006260">
    <property type="term" value="P:DNA replication"/>
    <property type="evidence" value="ECO:0007669"/>
    <property type="project" value="InterPro"/>
</dbReference>
<dbReference type="PROSITE" id="PS51192">
    <property type="entry name" value="HELICASE_ATP_BIND_1"/>
    <property type="match status" value="1"/>
</dbReference>
<dbReference type="PANTHER" id="PTHR13710">
    <property type="entry name" value="DNA HELICASE RECQ FAMILY MEMBER"/>
    <property type="match status" value="1"/>
</dbReference>
<dbReference type="Proteomes" id="UP000287166">
    <property type="component" value="Unassembled WGS sequence"/>
</dbReference>
<dbReference type="NCBIfam" id="TIGR00614">
    <property type="entry name" value="recQ_fam"/>
    <property type="match status" value="1"/>
</dbReference>